<comment type="caution">
    <text evidence="1">The sequence shown here is derived from an EMBL/GenBank/DDBJ whole genome shotgun (WGS) entry which is preliminary data.</text>
</comment>
<sequence length="205" mass="24021">MSINDMKITHVSRPKSQIVTKHNYIPKPQIKQEKKQMSFIDESFMNQPIDLRKIHENQLPDTPEIGDDSTLNVPLSTVVGKRPQSKIDNDQKDIEDLKLILLSVEREQRLNQPNKKEYHLSKHLQPPVIERFCPEKYFTEKTLSKVGKNRDIEKNLKREPVRPFPFDLISSSVNGFDVDIKKKARQRAKPTFSDIGEHEVRDFFF</sequence>
<reference evidence="1 2" key="1">
    <citation type="submission" date="2024-04" db="EMBL/GenBank/DDBJ databases">
        <title>Tritrichomonas musculus Genome.</title>
        <authorList>
            <person name="Alves-Ferreira E."/>
            <person name="Grigg M."/>
            <person name="Lorenzi H."/>
            <person name="Galac M."/>
        </authorList>
    </citation>
    <scope>NUCLEOTIDE SEQUENCE [LARGE SCALE GENOMIC DNA]</scope>
    <source>
        <strain evidence="1 2">EAF2021</strain>
    </source>
</reference>
<proteinExistence type="predicted"/>
<name>A0ABR2GVF7_9EUKA</name>
<dbReference type="EMBL" id="JAPFFF010000058">
    <property type="protein sequence ID" value="KAK8837648.1"/>
    <property type="molecule type" value="Genomic_DNA"/>
</dbReference>
<evidence type="ECO:0008006" key="3">
    <source>
        <dbReference type="Google" id="ProtNLM"/>
    </source>
</evidence>
<protein>
    <recommendedName>
        <fullName evidence="3">Protein phosphatase 1 regulatory subunit 35 C-terminal domain-containing protein</fullName>
    </recommendedName>
</protein>
<accession>A0ABR2GVF7</accession>
<keyword evidence="2" id="KW-1185">Reference proteome</keyword>
<gene>
    <name evidence="1" type="ORF">M9Y10_036180</name>
</gene>
<evidence type="ECO:0000313" key="1">
    <source>
        <dbReference type="EMBL" id="KAK8837648.1"/>
    </source>
</evidence>
<evidence type="ECO:0000313" key="2">
    <source>
        <dbReference type="Proteomes" id="UP001470230"/>
    </source>
</evidence>
<organism evidence="1 2">
    <name type="scientific">Tritrichomonas musculus</name>
    <dbReference type="NCBI Taxonomy" id="1915356"/>
    <lineage>
        <taxon>Eukaryota</taxon>
        <taxon>Metamonada</taxon>
        <taxon>Parabasalia</taxon>
        <taxon>Tritrichomonadida</taxon>
        <taxon>Tritrichomonadidae</taxon>
        <taxon>Tritrichomonas</taxon>
    </lineage>
</organism>
<dbReference type="Proteomes" id="UP001470230">
    <property type="component" value="Unassembled WGS sequence"/>
</dbReference>